<organism evidence="2 3">
    <name type="scientific">Brasilonema sennae CENA114</name>
    <dbReference type="NCBI Taxonomy" id="415709"/>
    <lineage>
        <taxon>Bacteria</taxon>
        <taxon>Bacillati</taxon>
        <taxon>Cyanobacteriota</taxon>
        <taxon>Cyanophyceae</taxon>
        <taxon>Nostocales</taxon>
        <taxon>Scytonemataceae</taxon>
        <taxon>Brasilonema</taxon>
        <taxon>Bromeliae group (in: Brasilonema)</taxon>
    </lineage>
</organism>
<dbReference type="KEGG" id="bsen:DP114_23805"/>
<protein>
    <submittedName>
        <fullName evidence="2">Peptidoglycan-binding protein</fullName>
    </submittedName>
</protein>
<evidence type="ECO:0000259" key="1">
    <source>
        <dbReference type="Pfam" id="PF01471"/>
    </source>
</evidence>
<dbReference type="AlphaFoldDB" id="A0A856MMT6"/>
<dbReference type="InterPro" id="IPR036366">
    <property type="entry name" value="PGBDSf"/>
</dbReference>
<evidence type="ECO:0000313" key="3">
    <source>
        <dbReference type="Proteomes" id="UP000503129"/>
    </source>
</evidence>
<feature type="domain" description="Peptidoglycan binding-like" evidence="1">
    <location>
        <begin position="102"/>
        <end position="157"/>
    </location>
</feature>
<feature type="domain" description="Peptidoglycan binding-like" evidence="1">
    <location>
        <begin position="23"/>
        <end position="85"/>
    </location>
</feature>
<gene>
    <name evidence="2" type="ORF">DP114_23805</name>
</gene>
<reference evidence="2 3" key="1">
    <citation type="submission" date="2018-06" db="EMBL/GenBank/DDBJ databases">
        <title>Comparative genomics of Brasilonema spp. strains.</title>
        <authorList>
            <person name="Alvarenga D.O."/>
            <person name="Fiore M.F."/>
            <person name="Varani A.M."/>
        </authorList>
    </citation>
    <scope>NUCLEOTIDE SEQUENCE [LARGE SCALE GENOMIC DNA]</scope>
    <source>
        <strain evidence="2 3">CENA114</strain>
    </source>
</reference>
<dbReference type="InterPro" id="IPR036365">
    <property type="entry name" value="PGBD-like_sf"/>
</dbReference>
<name>A0A856MMT6_9CYAN</name>
<dbReference type="SUPFAM" id="SSF47090">
    <property type="entry name" value="PGBD-like"/>
    <property type="match status" value="2"/>
</dbReference>
<dbReference type="InterPro" id="IPR002477">
    <property type="entry name" value="Peptidoglycan-bd-like"/>
</dbReference>
<dbReference type="Proteomes" id="UP000503129">
    <property type="component" value="Chromosome"/>
</dbReference>
<dbReference type="Gene3D" id="1.10.101.10">
    <property type="entry name" value="PGBD-like superfamily/PGBD"/>
    <property type="match status" value="2"/>
</dbReference>
<dbReference type="RefSeq" id="WP_169268743.1">
    <property type="nucleotide sequence ID" value="NZ_CAWOXK010000001.1"/>
</dbReference>
<dbReference type="Pfam" id="PF01471">
    <property type="entry name" value="PG_binding_1"/>
    <property type="match status" value="2"/>
</dbReference>
<accession>A0A856MMT6</accession>
<evidence type="ECO:0000313" key="2">
    <source>
        <dbReference type="EMBL" id="QDL10517.1"/>
    </source>
</evidence>
<dbReference type="EMBL" id="CP030118">
    <property type="protein sequence ID" value="QDL10517.1"/>
    <property type="molecule type" value="Genomic_DNA"/>
</dbReference>
<sequence>MVLSITLQLPTKKPTLQFGACGSIVKDMQKALNRRLAQLDTVSVSPLSVSTVGYFDHQTRDAVKYLQCLAFLTIDGVVGQQTWAYLSNGFAGLPILSFGSSGTVVKAVQEPLQVGGYYFGAIDGIFGAKTEAAVLAFQAEHCLESEGIVEALTWNALSKLDSHGSRCRVNSFRE</sequence>
<proteinExistence type="predicted"/>
<keyword evidence="3" id="KW-1185">Reference proteome</keyword>